<gene>
    <name evidence="10" type="ORF">HDA36_003666</name>
</gene>
<reference evidence="10 11" key="1">
    <citation type="submission" date="2020-08" db="EMBL/GenBank/DDBJ databases">
        <title>Sequencing the genomes of 1000 actinobacteria strains.</title>
        <authorList>
            <person name="Klenk H.-P."/>
        </authorList>
    </citation>
    <scope>NUCLEOTIDE SEQUENCE [LARGE SCALE GENOMIC DNA]</scope>
    <source>
        <strain evidence="10 11">DSM 44551</strain>
    </source>
</reference>
<keyword evidence="3" id="KW-0808">Transferase</keyword>
<comment type="caution">
    <text evidence="10">The sequence shown here is derived from an EMBL/GenBank/DDBJ whole genome shotgun (WGS) entry which is preliminary data.</text>
</comment>
<name>A0A7W8QN99_9ACTN</name>
<dbReference type="AlphaFoldDB" id="A0A7W8QN99"/>
<evidence type="ECO:0000256" key="5">
    <source>
        <dbReference type="ARBA" id="ARBA00022989"/>
    </source>
</evidence>
<keyword evidence="5 9" id="KW-1133">Transmembrane helix</keyword>
<comment type="similarity">
    <text evidence="7">Belongs to the glycosyltransferase 87 family.</text>
</comment>
<feature type="transmembrane region" description="Helical" evidence="9">
    <location>
        <begin position="52"/>
        <end position="69"/>
    </location>
</feature>
<evidence type="ECO:0000256" key="9">
    <source>
        <dbReference type="SAM" id="Phobius"/>
    </source>
</evidence>
<feature type="transmembrane region" description="Helical" evidence="9">
    <location>
        <begin position="404"/>
        <end position="422"/>
    </location>
</feature>
<keyword evidence="2" id="KW-1003">Cell membrane</keyword>
<proteinExistence type="inferred from homology"/>
<organism evidence="10 11">
    <name type="scientific">Nocardiopsis composta</name>
    <dbReference type="NCBI Taxonomy" id="157465"/>
    <lineage>
        <taxon>Bacteria</taxon>
        <taxon>Bacillati</taxon>
        <taxon>Actinomycetota</taxon>
        <taxon>Actinomycetes</taxon>
        <taxon>Streptosporangiales</taxon>
        <taxon>Nocardiopsidaceae</taxon>
        <taxon>Nocardiopsis</taxon>
    </lineage>
</organism>
<dbReference type="PIRSF" id="PIRSF010361">
    <property type="entry name" value="UCP010361"/>
    <property type="match status" value="1"/>
</dbReference>
<evidence type="ECO:0008006" key="12">
    <source>
        <dbReference type="Google" id="ProtNLM"/>
    </source>
</evidence>
<evidence type="ECO:0000313" key="10">
    <source>
        <dbReference type="EMBL" id="MBB5433582.1"/>
    </source>
</evidence>
<dbReference type="GO" id="GO:0016758">
    <property type="term" value="F:hexosyltransferase activity"/>
    <property type="evidence" value="ECO:0007669"/>
    <property type="project" value="InterPro"/>
</dbReference>
<dbReference type="InterPro" id="IPR018584">
    <property type="entry name" value="GT87"/>
</dbReference>
<feature type="transmembrane region" description="Helical" evidence="9">
    <location>
        <begin position="186"/>
        <end position="207"/>
    </location>
</feature>
<feature type="compositionally biased region" description="Polar residues" evidence="8">
    <location>
        <begin position="39"/>
        <end position="48"/>
    </location>
</feature>
<dbReference type="Pfam" id="PF09594">
    <property type="entry name" value="GT87"/>
    <property type="match status" value="1"/>
</dbReference>
<evidence type="ECO:0000256" key="8">
    <source>
        <dbReference type="SAM" id="MobiDB-lite"/>
    </source>
</evidence>
<feature type="transmembrane region" description="Helical" evidence="9">
    <location>
        <begin position="331"/>
        <end position="354"/>
    </location>
</feature>
<feature type="region of interest" description="Disordered" evidence="8">
    <location>
        <begin position="1"/>
        <end position="48"/>
    </location>
</feature>
<feature type="transmembrane region" description="Helical" evidence="9">
    <location>
        <begin position="141"/>
        <end position="166"/>
    </location>
</feature>
<dbReference type="InterPro" id="IPR016570">
    <property type="entry name" value="UCP010361"/>
</dbReference>
<accession>A0A7W8QN99</accession>
<evidence type="ECO:0000256" key="6">
    <source>
        <dbReference type="ARBA" id="ARBA00023136"/>
    </source>
</evidence>
<feature type="compositionally biased region" description="Gly residues" evidence="8">
    <location>
        <begin position="1"/>
        <end position="17"/>
    </location>
</feature>
<feature type="transmembrane region" description="Helical" evidence="9">
    <location>
        <begin position="227"/>
        <end position="253"/>
    </location>
</feature>
<feature type="transmembrane region" description="Helical" evidence="9">
    <location>
        <begin position="363"/>
        <end position="384"/>
    </location>
</feature>
<evidence type="ECO:0000256" key="1">
    <source>
        <dbReference type="ARBA" id="ARBA00004651"/>
    </source>
</evidence>
<feature type="transmembrane region" description="Helical" evidence="9">
    <location>
        <begin position="274"/>
        <end position="293"/>
    </location>
</feature>
<dbReference type="RefSeq" id="WP_184393454.1">
    <property type="nucleotide sequence ID" value="NZ_BAAAJD010000125.1"/>
</dbReference>
<feature type="compositionally biased region" description="Low complexity" evidence="8">
    <location>
        <begin position="18"/>
        <end position="30"/>
    </location>
</feature>
<evidence type="ECO:0000256" key="7">
    <source>
        <dbReference type="ARBA" id="ARBA00024033"/>
    </source>
</evidence>
<keyword evidence="6 9" id="KW-0472">Membrane</keyword>
<evidence type="ECO:0000313" key="11">
    <source>
        <dbReference type="Proteomes" id="UP000572635"/>
    </source>
</evidence>
<sequence length="480" mass="50099">MTSTSGGDGRPGAGGGQQAAAGTRRLQADPPQDRPPQDGLSQDRPSQGGTPWGVLAALGAAGALLGYLAKAPCRLGGAWLDGGQYAAACYSDVFPLYYRDGLDQGALPYLDRPLEYPVLTGGLMHLAGRAVSWLPDTLTRALAYFDLTAALMGACLVATVLCTGHLAGRGGLRPAEGAEGVDRRRALLAGGAVALAPAVVLTAYINWDLLAVALLSAGLLLLARARYWSGGALAGLAVAAKFYPFLVFGPLLVLVLRRWAGRDGGLAAPDFLRALGGAAAAWAAVNLPVMLAAPEGWATFFTFSRERGADWGSVYYVLDGYGLFGTDDLDLVNATGTVALAAACALIAALGVFARRPPRPEQLVFLVVAAFLITNKVWSPQFVLWLVPLAVLAWPRTLGTWPPLVLFLLWQTAEVGYFFGIWQHLLNASWSAEGAVGAEQGLGFAGYSVLSLARACTLLALCACVAADCLRSGKTVAGLR</sequence>
<keyword evidence="11" id="KW-1185">Reference proteome</keyword>
<dbReference type="Proteomes" id="UP000572635">
    <property type="component" value="Unassembled WGS sequence"/>
</dbReference>
<evidence type="ECO:0000256" key="2">
    <source>
        <dbReference type="ARBA" id="ARBA00022475"/>
    </source>
</evidence>
<comment type="subcellular location">
    <subcellularLocation>
        <location evidence="1">Cell membrane</location>
        <topology evidence="1">Multi-pass membrane protein</topology>
    </subcellularLocation>
</comment>
<dbReference type="EMBL" id="JACHDB010000001">
    <property type="protein sequence ID" value="MBB5433582.1"/>
    <property type="molecule type" value="Genomic_DNA"/>
</dbReference>
<dbReference type="GO" id="GO:0005886">
    <property type="term" value="C:plasma membrane"/>
    <property type="evidence" value="ECO:0007669"/>
    <property type="project" value="UniProtKB-SubCell"/>
</dbReference>
<evidence type="ECO:0000256" key="3">
    <source>
        <dbReference type="ARBA" id="ARBA00022679"/>
    </source>
</evidence>
<evidence type="ECO:0000256" key="4">
    <source>
        <dbReference type="ARBA" id="ARBA00022692"/>
    </source>
</evidence>
<protein>
    <recommendedName>
        <fullName evidence="12">DUF2029 domain-containing protein</fullName>
    </recommendedName>
</protein>
<keyword evidence="4 9" id="KW-0812">Transmembrane</keyword>